<evidence type="ECO:0000313" key="1">
    <source>
        <dbReference type="EMBL" id="GLR88339.1"/>
    </source>
</evidence>
<dbReference type="Gene3D" id="3.20.20.140">
    <property type="entry name" value="Metal-dependent hydrolases"/>
    <property type="match status" value="1"/>
</dbReference>
<proteinExistence type="predicted"/>
<name>A0ABQ6B4F2_9BRAD</name>
<accession>A0ABQ6B4F2</accession>
<dbReference type="InterPro" id="IPR011059">
    <property type="entry name" value="Metal-dep_hydrolase_composite"/>
</dbReference>
<dbReference type="InterPro" id="IPR020043">
    <property type="entry name" value="Deacetylase_Atu3266-like"/>
</dbReference>
<dbReference type="SUPFAM" id="SSF51338">
    <property type="entry name" value="Composite domain of metallo-dependent hydrolases"/>
    <property type="match status" value="1"/>
</dbReference>
<sequence length="376" mass="39237">MRGGRVIDPSQAVDDTLDVAFANGRIAALGKNLDTGGRTEVRDVSGKIVTPGLIDLHTHVYWGGTSLGVDAVALSRNGAVATHVDTGSAGPGNFAGFRTHVIERSPVRIIPYINVSFAGIYGFSKRVMVGESGDQRLLAPIDTAEVIRANRDVIAGIKVRVGRNASGTAGLVPLDIARQVADEVGMPMMVHIDEPPPTLPDVLARMRSGDILTHCFRAFPNAPVTAEGRVLDAVLEARGRGVLFDIGHGMGSFAFSTARPMLAAGFAPDTISSDVHALCIDGPAYDLVTTLSKFLFLGMPLADVIARATCKAAAALRRPDLGTLAIGGPGEASILDLSAGRFALTDSVGETVSAEQRLLAAGLVIGGKWWSAQGRA</sequence>
<organism evidence="1 2">
    <name type="scientific">Bradyrhizobium iriomotense</name>
    <dbReference type="NCBI Taxonomy" id="441950"/>
    <lineage>
        <taxon>Bacteria</taxon>
        <taxon>Pseudomonadati</taxon>
        <taxon>Pseudomonadota</taxon>
        <taxon>Alphaproteobacteria</taxon>
        <taxon>Hyphomicrobiales</taxon>
        <taxon>Nitrobacteraceae</taxon>
        <taxon>Bradyrhizobium</taxon>
    </lineage>
</organism>
<keyword evidence="2" id="KW-1185">Reference proteome</keyword>
<dbReference type="InterPro" id="IPR032466">
    <property type="entry name" value="Metal_Hydrolase"/>
</dbReference>
<dbReference type="SUPFAM" id="SSF51556">
    <property type="entry name" value="Metallo-dependent hydrolases"/>
    <property type="match status" value="1"/>
</dbReference>
<dbReference type="PANTHER" id="PTHR42717:SF1">
    <property type="entry name" value="IMIDAZOLONEPROPIONASE AND RELATED AMIDOHYDROLASES"/>
    <property type="match status" value="1"/>
</dbReference>
<dbReference type="PANTHER" id="PTHR42717">
    <property type="entry name" value="DIHYDROOROTASE-RELATED"/>
    <property type="match status" value="1"/>
</dbReference>
<protein>
    <submittedName>
        <fullName evidence="1">Dihydroorotase</fullName>
    </submittedName>
</protein>
<evidence type="ECO:0000313" key="2">
    <source>
        <dbReference type="Proteomes" id="UP001156905"/>
    </source>
</evidence>
<dbReference type="PIRSF" id="PIRSF039004">
    <property type="entry name" value="ADE_EF_0837"/>
    <property type="match status" value="1"/>
</dbReference>
<comment type="caution">
    <text evidence="1">The sequence shown here is derived from an EMBL/GenBank/DDBJ whole genome shotgun (WGS) entry which is preliminary data.</text>
</comment>
<dbReference type="Proteomes" id="UP001156905">
    <property type="component" value="Unassembled WGS sequence"/>
</dbReference>
<dbReference type="Gene3D" id="2.30.40.10">
    <property type="entry name" value="Urease, subunit C, domain 1"/>
    <property type="match status" value="1"/>
</dbReference>
<dbReference type="NCBIfam" id="NF006689">
    <property type="entry name" value="PRK09237.1"/>
    <property type="match status" value="1"/>
</dbReference>
<reference evidence="2" key="1">
    <citation type="journal article" date="2019" name="Int. J. Syst. Evol. Microbiol.">
        <title>The Global Catalogue of Microorganisms (GCM) 10K type strain sequencing project: providing services to taxonomists for standard genome sequencing and annotation.</title>
        <authorList>
            <consortium name="The Broad Institute Genomics Platform"/>
            <consortium name="The Broad Institute Genome Sequencing Center for Infectious Disease"/>
            <person name="Wu L."/>
            <person name="Ma J."/>
        </authorList>
    </citation>
    <scope>NUCLEOTIDE SEQUENCE [LARGE SCALE GENOMIC DNA]</scope>
    <source>
        <strain evidence="2">NBRC 102520</strain>
    </source>
</reference>
<dbReference type="EMBL" id="BSOW01000018">
    <property type="protein sequence ID" value="GLR88339.1"/>
    <property type="molecule type" value="Genomic_DNA"/>
</dbReference>
<gene>
    <name evidence="1" type="ORF">GCM10007857_50510</name>
</gene>